<name>A0AA86PT43_9EUKA</name>
<evidence type="ECO:0000313" key="3">
    <source>
        <dbReference type="EMBL" id="CAL6060537.1"/>
    </source>
</evidence>
<evidence type="ECO:0000313" key="1">
    <source>
        <dbReference type="EMBL" id="CAI9945825.1"/>
    </source>
</evidence>
<evidence type="ECO:0000313" key="2">
    <source>
        <dbReference type="EMBL" id="CAI9966363.1"/>
    </source>
</evidence>
<accession>A0AA86PT43</accession>
<evidence type="ECO:0000313" key="5">
    <source>
        <dbReference type="Proteomes" id="UP001642409"/>
    </source>
</evidence>
<dbReference type="EMBL" id="CAXDID020000230">
    <property type="protein sequence ID" value="CAL6060537.1"/>
    <property type="molecule type" value="Genomic_DNA"/>
</dbReference>
<dbReference type="EMBL" id="CATOUU010001006">
    <property type="protein sequence ID" value="CAI9966363.1"/>
    <property type="molecule type" value="Genomic_DNA"/>
</dbReference>
<gene>
    <name evidence="1" type="ORF">HINF_LOCUS33470</name>
    <name evidence="3" type="ORF">HINF_LOCUS49275</name>
    <name evidence="2" type="ORF">HINF_LOCUS54008</name>
    <name evidence="4" type="ORF">HINF_LOCUS63658</name>
</gene>
<proteinExistence type="predicted"/>
<reference evidence="3 5" key="2">
    <citation type="submission" date="2024-07" db="EMBL/GenBank/DDBJ databases">
        <authorList>
            <person name="Akdeniz Z."/>
        </authorList>
    </citation>
    <scope>NUCLEOTIDE SEQUENCE [LARGE SCALE GENOMIC DNA]</scope>
</reference>
<protein>
    <submittedName>
        <fullName evidence="3">Hypothetical_protein</fullName>
    </submittedName>
</protein>
<dbReference type="Proteomes" id="UP001642409">
    <property type="component" value="Unassembled WGS sequence"/>
</dbReference>
<sequence>MERQCFTLEQQFILEAGFVDMLNQYCKTCFINFSSAINYYKDLSNTLTSKFNWKQLGEIAGFKGDDARTKSLKYINNLIIHYRTFNEQVIPAFIENQAEQIQIFSDHVKELSFCDSPLLCPNQESFQE</sequence>
<dbReference type="EMBL" id="CATOUU010000751">
    <property type="protein sequence ID" value="CAI9945825.1"/>
    <property type="molecule type" value="Genomic_DNA"/>
</dbReference>
<evidence type="ECO:0000313" key="4">
    <source>
        <dbReference type="EMBL" id="CAL6087463.1"/>
    </source>
</evidence>
<dbReference type="EMBL" id="CAXDID020000401">
    <property type="protein sequence ID" value="CAL6087463.1"/>
    <property type="molecule type" value="Genomic_DNA"/>
</dbReference>
<reference evidence="1" key="1">
    <citation type="submission" date="2023-06" db="EMBL/GenBank/DDBJ databases">
        <authorList>
            <person name="Kurt Z."/>
        </authorList>
    </citation>
    <scope>NUCLEOTIDE SEQUENCE</scope>
</reference>
<keyword evidence="5" id="KW-1185">Reference proteome</keyword>
<dbReference type="AlphaFoldDB" id="A0AA86PT43"/>
<comment type="caution">
    <text evidence="1">The sequence shown here is derived from an EMBL/GenBank/DDBJ whole genome shotgun (WGS) entry which is preliminary data.</text>
</comment>
<organism evidence="1">
    <name type="scientific">Hexamita inflata</name>
    <dbReference type="NCBI Taxonomy" id="28002"/>
    <lineage>
        <taxon>Eukaryota</taxon>
        <taxon>Metamonada</taxon>
        <taxon>Diplomonadida</taxon>
        <taxon>Hexamitidae</taxon>
        <taxon>Hexamitinae</taxon>
        <taxon>Hexamita</taxon>
    </lineage>
</organism>